<dbReference type="Proteomes" id="UP000001357">
    <property type="component" value="Unassembled WGS sequence"/>
</dbReference>
<dbReference type="AlphaFoldDB" id="A9VDE1"/>
<dbReference type="EMBL" id="CH991587">
    <property type="protein sequence ID" value="EDQ84455.1"/>
    <property type="molecule type" value="Genomic_DNA"/>
</dbReference>
<evidence type="ECO:0000313" key="3">
    <source>
        <dbReference type="EMBL" id="EDQ84455.1"/>
    </source>
</evidence>
<gene>
    <name evidence="3" type="ORF">MONBRDRAFT_34692</name>
</gene>
<sequence length="323" mass="36394">MAALKEVDRQLAELECAPRKPEEEEYIQACADVATEEQRKLLCEHDYLTCVRGYASYEPRKEETVKAFKSILDWRDKVNYYEYMTKRIDGDADFYQKWPEYIYGHDKYGHPLVSLHVEKISTDALAAMDSDHMLRLQGQKQAFYSAYKKQLSDKLGEQRYKYSLIVDLKGSGMNILYGQKKAVIQKVFSVGADFFPESLWKIYVINAPFVFRTVWAMIKPWIHPITQAKVNMLGSASAAVKKMQEDGLELDAIPTFLGGTCEPAETFDKLIEMIEQNKNHSAINPLSLTPPGAADATAPAASGNAAMDPTEKAAEDMGHLAVV</sequence>
<dbReference type="CDD" id="cd00170">
    <property type="entry name" value="SEC14"/>
    <property type="match status" value="1"/>
</dbReference>
<reference evidence="3 4" key="1">
    <citation type="journal article" date="2008" name="Nature">
        <title>The genome of the choanoflagellate Monosiga brevicollis and the origin of metazoans.</title>
        <authorList>
            <consortium name="JGI Sequencing"/>
            <person name="King N."/>
            <person name="Westbrook M.J."/>
            <person name="Young S.L."/>
            <person name="Kuo A."/>
            <person name="Abedin M."/>
            <person name="Chapman J."/>
            <person name="Fairclough S."/>
            <person name="Hellsten U."/>
            <person name="Isogai Y."/>
            <person name="Letunic I."/>
            <person name="Marr M."/>
            <person name="Pincus D."/>
            <person name="Putnam N."/>
            <person name="Rokas A."/>
            <person name="Wright K.J."/>
            <person name="Zuzow R."/>
            <person name="Dirks W."/>
            <person name="Good M."/>
            <person name="Goodstein D."/>
            <person name="Lemons D."/>
            <person name="Li W."/>
            <person name="Lyons J.B."/>
            <person name="Morris A."/>
            <person name="Nichols S."/>
            <person name="Richter D.J."/>
            <person name="Salamov A."/>
            <person name="Bork P."/>
            <person name="Lim W.A."/>
            <person name="Manning G."/>
            <person name="Miller W.T."/>
            <person name="McGinnis W."/>
            <person name="Shapiro H."/>
            <person name="Tjian R."/>
            <person name="Grigoriev I.V."/>
            <person name="Rokhsar D."/>
        </authorList>
    </citation>
    <scope>NUCLEOTIDE SEQUENCE [LARGE SCALE GENOMIC DNA]</scope>
    <source>
        <strain evidence="4">MX1 / ATCC 50154</strain>
    </source>
</reference>
<dbReference type="OMA" id="RIYRHIC"/>
<dbReference type="SUPFAM" id="SSF52087">
    <property type="entry name" value="CRAL/TRIO domain"/>
    <property type="match status" value="1"/>
</dbReference>
<name>A9VDE1_MONBE</name>
<keyword evidence="4" id="KW-1185">Reference proteome</keyword>
<dbReference type="GO" id="GO:0006892">
    <property type="term" value="P:post-Golgi vesicle-mediated transport"/>
    <property type="evidence" value="ECO:0000318"/>
    <property type="project" value="GO_Central"/>
</dbReference>
<dbReference type="PANTHER" id="PTHR45657:SF1">
    <property type="entry name" value="CRAL-TRIO DOMAIN-CONTAINING PROTEIN YKL091C-RELATED"/>
    <property type="match status" value="1"/>
</dbReference>
<dbReference type="Pfam" id="PF00650">
    <property type="entry name" value="CRAL_TRIO"/>
    <property type="match status" value="1"/>
</dbReference>
<dbReference type="InterPro" id="IPR051026">
    <property type="entry name" value="PI/PC_transfer"/>
</dbReference>
<accession>A9VDE1</accession>
<dbReference type="PANTHER" id="PTHR45657">
    <property type="entry name" value="CRAL-TRIO DOMAIN-CONTAINING PROTEIN YKL091C-RELATED"/>
    <property type="match status" value="1"/>
</dbReference>
<dbReference type="InParanoid" id="A9VDE1"/>
<evidence type="ECO:0000313" key="4">
    <source>
        <dbReference type="Proteomes" id="UP000001357"/>
    </source>
</evidence>
<proteinExistence type="predicted"/>
<dbReference type="GO" id="GO:0008526">
    <property type="term" value="F:phosphatidylinositol transfer activity"/>
    <property type="evidence" value="ECO:0000318"/>
    <property type="project" value="GO_Central"/>
</dbReference>
<dbReference type="InterPro" id="IPR036865">
    <property type="entry name" value="CRAL-TRIO_dom_sf"/>
</dbReference>
<dbReference type="PROSITE" id="PS50191">
    <property type="entry name" value="CRAL_TRIO"/>
    <property type="match status" value="1"/>
</dbReference>
<dbReference type="Gene3D" id="3.40.525.10">
    <property type="entry name" value="CRAL-TRIO lipid binding domain"/>
    <property type="match status" value="1"/>
</dbReference>
<dbReference type="SMART" id="SM00516">
    <property type="entry name" value="SEC14"/>
    <property type="match status" value="1"/>
</dbReference>
<dbReference type="GeneID" id="5896020"/>
<organism evidence="3 4">
    <name type="scientific">Monosiga brevicollis</name>
    <name type="common">Choanoflagellate</name>
    <dbReference type="NCBI Taxonomy" id="81824"/>
    <lineage>
        <taxon>Eukaryota</taxon>
        <taxon>Choanoflagellata</taxon>
        <taxon>Craspedida</taxon>
        <taxon>Salpingoecidae</taxon>
        <taxon>Monosiga</taxon>
    </lineage>
</organism>
<feature type="domain" description="CRAL-TRIO" evidence="2">
    <location>
        <begin position="90"/>
        <end position="265"/>
    </location>
</feature>
<evidence type="ECO:0000256" key="1">
    <source>
        <dbReference type="SAM" id="MobiDB-lite"/>
    </source>
</evidence>
<dbReference type="KEGG" id="mbr:MONBRDRAFT_34692"/>
<dbReference type="RefSeq" id="XP_001750750.1">
    <property type="nucleotide sequence ID" value="XM_001750698.1"/>
</dbReference>
<evidence type="ECO:0000259" key="2">
    <source>
        <dbReference type="PROSITE" id="PS50191"/>
    </source>
</evidence>
<dbReference type="eggNOG" id="KOG1471">
    <property type="taxonomic scope" value="Eukaryota"/>
</dbReference>
<dbReference type="InterPro" id="IPR001251">
    <property type="entry name" value="CRAL-TRIO_dom"/>
</dbReference>
<feature type="compositionally biased region" description="Low complexity" evidence="1">
    <location>
        <begin position="293"/>
        <end position="306"/>
    </location>
</feature>
<protein>
    <recommendedName>
        <fullName evidence="2">CRAL-TRIO domain-containing protein</fullName>
    </recommendedName>
</protein>
<feature type="region of interest" description="Disordered" evidence="1">
    <location>
        <begin position="282"/>
        <end position="317"/>
    </location>
</feature>